<sequence>MHIHVVDFQCNSYGKVFCEFLTDISCCILNGRNTLLNDYTYVSTRGLSVVDYCVVPYEMLDIFNKFKVTRTSLIIEQICANGKFDLQKIIPDHSLLTWEITLKFSQSNKNAAQPKNNRKTKTKYDIKNIPEDWLSSESALNDIDIIIQNLEFSNVTQDKINNMYDAFVNVIKTEMSTKLSSKVIVLSDGVNNKRRRCKKPWWSEELTELWNDVCASEKIWIKCKIQNQKKFFRQEELSNSCGNPKEFWRKIGKIGVGSERQNYIPMEVKLDNGQISSDKDEVLNKWKCDFSNMFNRNDDSDVNICENDVDVIYDDMLDCEISVEEVFNVLKCSKNGKSPGYDEIPVELYKNQTMLNALTRVFNICFDSGKVPAMWSKGIITPIPKSSTSDPRDPLSYRGITLAPVSYKLYCGVLNSRLTYKLDDIDFLCDEQNGFRKGRSTVDHLSTLATIIETRKLRKQSTYVAFIDFKKAYDWINRNLLFCKLKTLGISSKIFDGEKVKGMYHGEAVAYYTGGHVYKGQFVEGCMHGKGTYTWSDGLEYDGEFTHNQVTGKGLYRWKDGSTYEGDVLNGKRHGTGTFRAKNNKMSYTGEWCLGQRHGKGKMDYDSEGKSFYDGDWVNNVKHGWGARQYASGNAYQGMWFNNCRHGEGTMKWIDKDQIYTGNWENGIQHGMGQHIWMLRRKFGSQYPLRNMYDGEFVNGLRHGFGIFFYANGAKFEGGWKNNMKHGKGKFTFKNGRIYEGMFERDHIVEYPDFTMDGTTTPDISMIRTRTPLPNDNVSVHSNESRNTATPSFQLDIEHLLSEFTETDREEEGNQVLFVIMRHITHLRKIYNYYSCLGHDDNSDNTYIMNKMQLWRLLKDCKLHHLEKTLMDMDRWLANDKAIYTIHNPYERILQRQFFNDLIVIAFHLYQEEHEGTTPILAWCMSKLISDMMLRNACNVQGQFYYETRRATNALVHMDQAYEVYQSISEPRKYAPKEPVLKMRQFLYMLKEFKLINNDLTPKAIIQVLTSDDPNVSDEEGCCNLELEMTFLEFFEALIGCAVVFSTEAVVKDPTTPRPSTAITPDQSMYSIPQSPSRMTSQVGLDGGESQAPGTPHQGTGSPESVSPTRAVSSVDGTTKTLDPKPDGVQQSLSNVTGVSENGGGATSRQSVKGEPSMDPQKNGSFMSTNNTEDGLVLMQSSVSMGAHTIGGQTEADEEGDLKTGIVDIIEPPEEEEDELDEATRQFNFWTHQIHIFFVRKFFPAAEKFNLLKQMSETRRINEARERIKAEQLEAEA</sequence>
<dbReference type="InterPro" id="IPR003409">
    <property type="entry name" value="MORN"/>
</dbReference>
<evidence type="ECO:0000256" key="1">
    <source>
        <dbReference type="ARBA" id="ARBA00004230"/>
    </source>
</evidence>
<feature type="compositionally biased region" description="Polar residues" evidence="9">
    <location>
        <begin position="1160"/>
        <end position="1170"/>
    </location>
</feature>
<dbReference type="InterPro" id="IPR000477">
    <property type="entry name" value="RT_dom"/>
</dbReference>
<evidence type="ECO:0000256" key="4">
    <source>
        <dbReference type="ARBA" id="ARBA00022737"/>
    </source>
</evidence>
<keyword evidence="5" id="KW-0282">Flagellum</keyword>
<dbReference type="CDD" id="cd01650">
    <property type="entry name" value="RT_nLTR_like"/>
    <property type="match status" value="1"/>
</dbReference>
<dbReference type="GO" id="GO:0031514">
    <property type="term" value="C:motile cilium"/>
    <property type="evidence" value="ECO:0007669"/>
    <property type="project" value="UniProtKB-SubCell"/>
</dbReference>
<keyword evidence="12" id="KW-1185">Reference proteome</keyword>
<evidence type="ECO:0000256" key="5">
    <source>
        <dbReference type="ARBA" id="ARBA00022846"/>
    </source>
</evidence>
<dbReference type="SMART" id="SM00698">
    <property type="entry name" value="MORN"/>
    <property type="match status" value="9"/>
</dbReference>
<organism evidence="11 12">
    <name type="scientific">Mytilus edulis</name>
    <name type="common">Blue mussel</name>
    <dbReference type="NCBI Taxonomy" id="6550"/>
    <lineage>
        <taxon>Eukaryota</taxon>
        <taxon>Metazoa</taxon>
        <taxon>Spiralia</taxon>
        <taxon>Lophotrochozoa</taxon>
        <taxon>Mollusca</taxon>
        <taxon>Bivalvia</taxon>
        <taxon>Autobranchia</taxon>
        <taxon>Pteriomorphia</taxon>
        <taxon>Mytilida</taxon>
        <taxon>Mytiloidea</taxon>
        <taxon>Mytilidae</taxon>
        <taxon>Mytilinae</taxon>
        <taxon>Mytilus</taxon>
    </lineage>
</organism>
<dbReference type="Pfam" id="PF00078">
    <property type="entry name" value="RVT_1"/>
    <property type="match status" value="1"/>
</dbReference>
<comment type="subcellular location">
    <subcellularLocation>
        <location evidence="1">Cell projection</location>
        <location evidence="1">Cilium</location>
        <location evidence="1">Flagellum</location>
    </subcellularLocation>
    <subcellularLocation>
        <location evidence="2">Cytoplasm</location>
        <location evidence="2">Cytoskeleton</location>
        <location evidence="2">Cilium axoneme</location>
    </subcellularLocation>
</comment>
<protein>
    <submittedName>
        <fullName evidence="11">Radial spoke head 10 homolog B,Radial spoke head 10 homolog B2</fullName>
    </submittedName>
</protein>
<feature type="compositionally biased region" description="Polar residues" evidence="9">
    <location>
        <begin position="1097"/>
        <end position="1121"/>
    </location>
</feature>
<evidence type="ECO:0000256" key="2">
    <source>
        <dbReference type="ARBA" id="ARBA00004430"/>
    </source>
</evidence>
<dbReference type="OrthoDB" id="294378at2759"/>
<name>A0A8S3TUN3_MYTED</name>
<evidence type="ECO:0000313" key="12">
    <source>
        <dbReference type="Proteomes" id="UP000683360"/>
    </source>
</evidence>
<feature type="domain" description="Reverse transcriptase" evidence="10">
    <location>
        <begin position="383"/>
        <end position="493"/>
    </location>
</feature>
<keyword evidence="4" id="KW-0677">Repeat</keyword>
<dbReference type="Pfam" id="PF02493">
    <property type="entry name" value="MORN"/>
    <property type="match status" value="10"/>
</dbReference>
<dbReference type="AlphaFoldDB" id="A0A8S3TUN3"/>
<gene>
    <name evidence="11" type="ORF">MEDL_47574</name>
</gene>
<reference evidence="11" key="1">
    <citation type="submission" date="2021-03" db="EMBL/GenBank/DDBJ databases">
        <authorList>
            <person name="Bekaert M."/>
        </authorList>
    </citation>
    <scope>NUCLEOTIDE SEQUENCE</scope>
</reference>
<evidence type="ECO:0000256" key="3">
    <source>
        <dbReference type="ARBA" id="ARBA00022490"/>
    </source>
</evidence>
<dbReference type="Gene3D" id="2.20.110.10">
    <property type="entry name" value="Histone H3 K4-specific methyltransferase SET7/9 N-terminal domain"/>
    <property type="match status" value="4"/>
</dbReference>
<evidence type="ECO:0000256" key="6">
    <source>
        <dbReference type="ARBA" id="ARBA00023069"/>
    </source>
</evidence>
<keyword evidence="8" id="KW-0966">Cell projection</keyword>
<feature type="compositionally biased region" description="Polar residues" evidence="9">
    <location>
        <begin position="1129"/>
        <end position="1140"/>
    </location>
</feature>
<feature type="region of interest" description="Disordered" evidence="9">
    <location>
        <begin position="1052"/>
        <end position="1170"/>
    </location>
</feature>
<dbReference type="PANTHER" id="PTHR46613:SF1">
    <property type="entry name" value="RADIAL SPOKE HEAD 10 HOMOLOG B-RELATED"/>
    <property type="match status" value="1"/>
</dbReference>
<proteinExistence type="predicted"/>
<dbReference type="EMBL" id="CAJPWZ010002282">
    <property type="protein sequence ID" value="CAG2234974.1"/>
    <property type="molecule type" value="Genomic_DNA"/>
</dbReference>
<evidence type="ECO:0000313" key="11">
    <source>
        <dbReference type="EMBL" id="CAG2234974.1"/>
    </source>
</evidence>
<dbReference type="Proteomes" id="UP000683360">
    <property type="component" value="Unassembled WGS sequence"/>
</dbReference>
<dbReference type="SUPFAM" id="SSF82185">
    <property type="entry name" value="Histone H3 K4-specific methyltransferase SET7/9 N-terminal domain"/>
    <property type="match status" value="3"/>
</dbReference>
<keyword evidence="6" id="KW-0969">Cilium</keyword>
<evidence type="ECO:0000259" key="10">
    <source>
        <dbReference type="Pfam" id="PF00078"/>
    </source>
</evidence>
<keyword evidence="3" id="KW-0963">Cytoplasm</keyword>
<accession>A0A8S3TUN3</accession>
<feature type="compositionally biased region" description="Polar residues" evidence="9">
    <location>
        <begin position="1058"/>
        <end position="1083"/>
    </location>
</feature>
<evidence type="ECO:0000256" key="7">
    <source>
        <dbReference type="ARBA" id="ARBA00023212"/>
    </source>
</evidence>
<evidence type="ECO:0000256" key="9">
    <source>
        <dbReference type="SAM" id="MobiDB-lite"/>
    </source>
</evidence>
<keyword evidence="7" id="KW-0206">Cytoskeleton</keyword>
<comment type="caution">
    <text evidence="11">The sequence shown here is derived from an EMBL/GenBank/DDBJ whole genome shotgun (WGS) entry which is preliminary data.</text>
</comment>
<evidence type="ECO:0000256" key="8">
    <source>
        <dbReference type="ARBA" id="ARBA00023273"/>
    </source>
</evidence>
<dbReference type="PANTHER" id="PTHR46613">
    <property type="entry name" value="RADIAL SPOKE HEAD 10 HOMOLOG B-RELATED"/>
    <property type="match status" value="1"/>
</dbReference>
<dbReference type="GO" id="GO:0005930">
    <property type="term" value="C:axoneme"/>
    <property type="evidence" value="ECO:0007669"/>
    <property type="project" value="UniProtKB-SubCell"/>
</dbReference>